<protein>
    <submittedName>
        <fullName evidence="2">Uncharacterized protein</fullName>
    </submittedName>
</protein>
<evidence type="ECO:0000313" key="3">
    <source>
        <dbReference type="Proteomes" id="UP000017175"/>
    </source>
</evidence>
<evidence type="ECO:0000256" key="1">
    <source>
        <dbReference type="SAM" id="SignalP"/>
    </source>
</evidence>
<dbReference type="RefSeq" id="WP_031318241.1">
    <property type="nucleotide sequence ID" value="NZ_CP010945.1"/>
</dbReference>
<evidence type="ECO:0000313" key="2">
    <source>
        <dbReference type="EMBL" id="AKV06094.1"/>
    </source>
</evidence>
<dbReference type="InterPro" id="IPR021055">
    <property type="entry name" value="T4BSS_IcmL/DotI"/>
</dbReference>
<proteinExistence type="predicted"/>
<feature type="chain" id="PRO_5005467386" evidence="1">
    <location>
        <begin position="22"/>
        <end position="166"/>
    </location>
</feature>
<dbReference type="EMBL" id="CP010945">
    <property type="protein sequence ID" value="AKV06094.1"/>
    <property type="molecule type" value="Genomic_DNA"/>
</dbReference>
<dbReference type="Pfam" id="PF11393">
    <property type="entry name" value="T4BSS_DotI_IcmL"/>
    <property type="match status" value="1"/>
</dbReference>
<dbReference type="Proteomes" id="UP000017175">
    <property type="component" value="Chromosome"/>
</dbReference>
<reference evidence="2 3" key="1">
    <citation type="journal article" date="2012" name="J. Bacteriol.">
        <title>Draft genome sequence of the cyanide-utilizing bacterium Pseudomonas fluorescens strain NCIMB 11764.</title>
        <authorList>
            <person name="Vilo C.A."/>
            <person name="Benedik M.J."/>
            <person name="Kunz D.A."/>
            <person name="Dong Q."/>
        </authorList>
    </citation>
    <scope>NUCLEOTIDE SEQUENCE [LARGE SCALE GENOMIC DNA]</scope>
    <source>
        <strain evidence="2 3">NCIMB 11764</strain>
    </source>
</reference>
<sequence>MNRLKGVLPAVVMLATVQAEAANDTLHHLPLFEFANGCVVKAFELNYGAHERQLQELHVECLTDPAYRDWRSSLQRVGILDQLKSPKAALVLAVNTGPGRVTQEGVKTVGNLKRYTATVRTPVAIVFNGNVDRAPKGYVETDVIRVQQKNRISGYAIHAIRLSIKN</sequence>
<gene>
    <name evidence="2" type="ORF">B723_06665</name>
</gene>
<accession>A0A0K1QJZ7</accession>
<dbReference type="CDD" id="cd16385">
    <property type="entry name" value="IcmL"/>
    <property type="match status" value="1"/>
</dbReference>
<feature type="signal peptide" evidence="1">
    <location>
        <begin position="1"/>
        <end position="21"/>
    </location>
</feature>
<dbReference type="AlphaFoldDB" id="A0A0K1QJZ7"/>
<keyword evidence="1" id="KW-0732">Signal</keyword>
<organism evidence="2 3">
    <name type="scientific">Pseudomonas fluorescens NCIMB 11764</name>
    <dbReference type="NCBI Taxonomy" id="1221522"/>
    <lineage>
        <taxon>Bacteria</taxon>
        <taxon>Pseudomonadati</taxon>
        <taxon>Pseudomonadota</taxon>
        <taxon>Gammaproteobacteria</taxon>
        <taxon>Pseudomonadales</taxon>
        <taxon>Pseudomonadaceae</taxon>
        <taxon>Pseudomonas</taxon>
    </lineage>
</organism>
<name>A0A0K1QJZ7_PSEFL</name>